<dbReference type="Pfam" id="PF00072">
    <property type="entry name" value="Response_reg"/>
    <property type="match status" value="1"/>
</dbReference>
<evidence type="ECO:0000313" key="11">
    <source>
        <dbReference type="EMBL" id="SHH98586.1"/>
    </source>
</evidence>
<dbReference type="Proteomes" id="UP000184241">
    <property type="component" value="Unassembled WGS sequence"/>
</dbReference>
<sequence length="1015" mass="116254">MKKILKDKTDILIFITVTFVISTTIFFIAQSRSTNNIKIKQGYLDLSNVNLQESNPLSVSGEWEFYWDKFLYPKDFNNDIKPIYNIVPKSWTKYVDENGKNYPSKGKATYRLRVKLDKANQKLGIKFNNIWGKARVFINDNNESDIKAVEYTDGDRLLTSDFTLFDVKSDNFDVIIQIENENVLKSGILKVINIGSADEIINLREKYLFTDIFCVVSLFMMFLYFASISIQRKEYNSSFLLAMYCLLNFIFLALADDMIILKIFPNLSMDDLFKIALIFQMFSSYLLLRYVKFNYFIDISKKILKLYELLTIIYAFIILFTPLSRTIDLGRIQAVPGSFLLLYFLYCLIKSLIQKHEDLKTKFLVLFSIICLAFIAVYNTYNQKQLSSLYIIYMLTFVISQGVVISNRYHNSVKTIEDLSNKLKILDKRKDEFLEKTSHELKLPLQGIVNIAKSLMDGVAGNLNSNQRENVEMIWNIGEKLDVLVDDIQDYSNITNGYVIKEEKPVNIKSQLIFAINIAAYTIKDKPIVIENRVKGSGAIILGDDKRVRQIFYNLIDTLLIYTLRGKIIVSLYISNQEVIVDIINEELFIGEKDDIFNGVKWINDENAIFHEKKHSDIGLFVAKELTKLHGGDIKFKSSQEEGTKFSVILPIANNLSSEVISYEEKSSYLMIEDIKHANIPLGDNSILLLEPNSVNRKVITNSLLIDGHDVNNLASVKDFIEVLDKGIKEDLLIINSILPDISGYELITEVRKKYNKMDLPILIIVDRSYSENVSLALDLGVNDIIVEPYDMNVFRMRVNNLIKLKESFNALINSEMDFLKAQIKPHFIFNVLSVISSMITRDTKKAKKILLDFSDYLRYSFDFSSGESFTPIKKEIDLVKTYVAIEKERFGDRLNIEYNIDENIDIKIPSLVIQPIVENAIRHGILSKIDGGNIELSIYKDGEEVIIRVKDDGVGIESHRLANLLDGKDEKAGVGVKNINSRLIKSYGSGLNIVSNLNQGTEIVIRVPLGDFRI</sequence>
<accession>A0A1M5XFN0</accession>
<comment type="caution">
    <text evidence="7">Lacks conserved residue(s) required for the propagation of feature annotation.</text>
</comment>
<dbReference type="Gene3D" id="3.40.50.2300">
    <property type="match status" value="1"/>
</dbReference>
<dbReference type="GO" id="GO:0016020">
    <property type="term" value="C:membrane"/>
    <property type="evidence" value="ECO:0007669"/>
    <property type="project" value="InterPro"/>
</dbReference>
<feature type="domain" description="Histidine kinase" evidence="9">
    <location>
        <begin position="913"/>
        <end position="1012"/>
    </location>
</feature>
<dbReference type="SMART" id="SM00448">
    <property type="entry name" value="REC"/>
    <property type="match status" value="1"/>
</dbReference>
<dbReference type="SUPFAM" id="SSF47384">
    <property type="entry name" value="Homodimeric domain of signal transducing histidine kinase"/>
    <property type="match status" value="1"/>
</dbReference>
<feature type="transmembrane region" description="Helical" evidence="8">
    <location>
        <begin position="207"/>
        <end position="226"/>
    </location>
</feature>
<dbReference type="SUPFAM" id="SSF49785">
    <property type="entry name" value="Galactose-binding domain-like"/>
    <property type="match status" value="1"/>
</dbReference>
<dbReference type="Gene3D" id="2.60.120.260">
    <property type="entry name" value="Galactose-binding domain-like"/>
    <property type="match status" value="1"/>
</dbReference>
<evidence type="ECO:0000256" key="4">
    <source>
        <dbReference type="ARBA" id="ARBA00022777"/>
    </source>
</evidence>
<comment type="catalytic activity">
    <reaction evidence="1">
        <text>ATP + protein L-histidine = ADP + protein N-phospho-L-histidine.</text>
        <dbReference type="EC" id="2.7.13.3"/>
    </reaction>
</comment>
<dbReference type="Pfam" id="PF00512">
    <property type="entry name" value="HisKA"/>
    <property type="match status" value="1"/>
</dbReference>
<feature type="transmembrane region" description="Helical" evidence="8">
    <location>
        <begin position="272"/>
        <end position="291"/>
    </location>
</feature>
<dbReference type="InterPro" id="IPR005467">
    <property type="entry name" value="His_kinase_dom"/>
</dbReference>
<dbReference type="Gene3D" id="1.10.287.130">
    <property type="match status" value="1"/>
</dbReference>
<dbReference type="PROSITE" id="PS50109">
    <property type="entry name" value="HIS_KIN"/>
    <property type="match status" value="2"/>
</dbReference>
<evidence type="ECO:0000259" key="9">
    <source>
        <dbReference type="PROSITE" id="PS50109"/>
    </source>
</evidence>
<organism evidence="11 12">
    <name type="scientific">Clostridium intestinale DSM 6191</name>
    <dbReference type="NCBI Taxonomy" id="1121320"/>
    <lineage>
        <taxon>Bacteria</taxon>
        <taxon>Bacillati</taxon>
        <taxon>Bacillota</taxon>
        <taxon>Clostridia</taxon>
        <taxon>Eubacteriales</taxon>
        <taxon>Clostridiaceae</taxon>
        <taxon>Clostridium</taxon>
    </lineage>
</organism>
<keyword evidence="8" id="KW-1133">Transmembrane helix</keyword>
<dbReference type="InterPro" id="IPR011006">
    <property type="entry name" value="CheY-like_superfamily"/>
</dbReference>
<protein>
    <recommendedName>
        <fullName evidence="3">Stage 0 sporulation protein A homolog</fullName>
        <ecNumber evidence="2">2.7.13.3</ecNumber>
    </recommendedName>
</protein>
<dbReference type="InterPro" id="IPR036097">
    <property type="entry name" value="HisK_dim/P_sf"/>
</dbReference>
<keyword evidence="4 11" id="KW-0808">Transferase</keyword>
<dbReference type="EMBL" id="FQXU01000005">
    <property type="protein sequence ID" value="SHH98586.1"/>
    <property type="molecule type" value="Genomic_DNA"/>
</dbReference>
<evidence type="ECO:0000256" key="7">
    <source>
        <dbReference type="PROSITE-ProRule" id="PRU00169"/>
    </source>
</evidence>
<evidence type="ECO:0000256" key="6">
    <source>
        <dbReference type="ARBA" id="ARBA00024867"/>
    </source>
</evidence>
<feature type="domain" description="Histidine kinase" evidence="9">
    <location>
        <begin position="436"/>
        <end position="654"/>
    </location>
</feature>
<dbReference type="GO" id="GO:0000155">
    <property type="term" value="F:phosphorelay sensor kinase activity"/>
    <property type="evidence" value="ECO:0007669"/>
    <property type="project" value="InterPro"/>
</dbReference>
<dbReference type="PANTHER" id="PTHR34220">
    <property type="entry name" value="SENSOR HISTIDINE KINASE YPDA"/>
    <property type="match status" value="1"/>
</dbReference>
<feature type="transmembrane region" description="Helical" evidence="8">
    <location>
        <begin position="303"/>
        <end position="323"/>
    </location>
</feature>
<dbReference type="AlphaFoldDB" id="A0A1M5XFN0"/>
<dbReference type="Gene3D" id="3.30.565.10">
    <property type="entry name" value="Histidine kinase-like ATPase, C-terminal domain"/>
    <property type="match status" value="2"/>
</dbReference>
<feature type="domain" description="Response regulatory" evidence="10">
    <location>
        <begin position="686"/>
        <end position="803"/>
    </location>
</feature>
<dbReference type="Pfam" id="PF02518">
    <property type="entry name" value="HATPase_c"/>
    <property type="match status" value="2"/>
</dbReference>
<keyword evidence="8" id="KW-0812">Transmembrane</keyword>
<dbReference type="Pfam" id="PF06580">
    <property type="entry name" value="His_kinase"/>
    <property type="match status" value="1"/>
</dbReference>
<dbReference type="InterPro" id="IPR008979">
    <property type="entry name" value="Galactose-bd-like_sf"/>
</dbReference>
<dbReference type="SUPFAM" id="SSF52172">
    <property type="entry name" value="CheY-like"/>
    <property type="match status" value="1"/>
</dbReference>
<feature type="transmembrane region" description="Helical" evidence="8">
    <location>
        <begin position="12"/>
        <end position="29"/>
    </location>
</feature>
<dbReference type="RefSeq" id="WP_073018075.1">
    <property type="nucleotide sequence ID" value="NZ_FQXU01000005.1"/>
</dbReference>
<dbReference type="InterPro" id="IPR003594">
    <property type="entry name" value="HATPase_dom"/>
</dbReference>
<feature type="transmembrane region" description="Helical" evidence="8">
    <location>
        <begin position="361"/>
        <end position="381"/>
    </location>
</feature>
<dbReference type="EC" id="2.7.13.3" evidence="2"/>
<dbReference type="InterPro" id="IPR036890">
    <property type="entry name" value="HATPase_C_sf"/>
</dbReference>
<gene>
    <name evidence="11" type="ORF">SAMN02745941_01396</name>
</gene>
<dbReference type="InterPro" id="IPR003661">
    <property type="entry name" value="HisK_dim/P_dom"/>
</dbReference>
<comment type="function">
    <text evidence="6">May play the central regulatory role in sporulation. It may be an element of the effector pathway responsible for the activation of sporulation genes in response to nutritional stress. Spo0A may act in concert with spo0H (a sigma factor) to control the expression of some genes that are critical to the sporulation process.</text>
</comment>
<feature type="transmembrane region" description="Helical" evidence="8">
    <location>
        <begin position="238"/>
        <end position="260"/>
    </location>
</feature>
<dbReference type="InterPro" id="IPR010559">
    <property type="entry name" value="Sig_transdc_His_kin_internal"/>
</dbReference>
<name>A0A1M5XFN0_9CLOT</name>
<dbReference type="InterPro" id="IPR050640">
    <property type="entry name" value="Bact_2-comp_sensor_kinase"/>
</dbReference>
<dbReference type="PANTHER" id="PTHR34220:SF7">
    <property type="entry name" value="SENSOR HISTIDINE KINASE YPDA"/>
    <property type="match status" value="1"/>
</dbReference>
<evidence type="ECO:0000256" key="1">
    <source>
        <dbReference type="ARBA" id="ARBA00000085"/>
    </source>
</evidence>
<keyword evidence="5" id="KW-0902">Two-component regulatory system</keyword>
<feature type="transmembrane region" description="Helical" evidence="8">
    <location>
        <begin position="329"/>
        <end position="349"/>
    </location>
</feature>
<dbReference type="SMART" id="SM00387">
    <property type="entry name" value="HATPase_c"/>
    <property type="match status" value="2"/>
</dbReference>
<dbReference type="InterPro" id="IPR001789">
    <property type="entry name" value="Sig_transdc_resp-reg_receiver"/>
</dbReference>
<evidence type="ECO:0000256" key="8">
    <source>
        <dbReference type="SAM" id="Phobius"/>
    </source>
</evidence>
<keyword evidence="8" id="KW-0472">Membrane</keyword>
<evidence type="ECO:0000256" key="3">
    <source>
        <dbReference type="ARBA" id="ARBA00018672"/>
    </source>
</evidence>
<dbReference type="SMART" id="SM00388">
    <property type="entry name" value="HisKA"/>
    <property type="match status" value="1"/>
</dbReference>
<dbReference type="CDD" id="cd00082">
    <property type="entry name" value="HisKA"/>
    <property type="match status" value="1"/>
</dbReference>
<evidence type="ECO:0000259" key="10">
    <source>
        <dbReference type="PROSITE" id="PS50110"/>
    </source>
</evidence>
<keyword evidence="4 11" id="KW-0418">Kinase</keyword>
<evidence type="ECO:0000313" key="12">
    <source>
        <dbReference type="Proteomes" id="UP000184241"/>
    </source>
</evidence>
<proteinExistence type="predicted"/>
<dbReference type="SUPFAM" id="SSF55874">
    <property type="entry name" value="ATPase domain of HSP90 chaperone/DNA topoisomerase II/histidine kinase"/>
    <property type="match status" value="2"/>
</dbReference>
<dbReference type="PROSITE" id="PS50110">
    <property type="entry name" value="RESPONSE_REGULATORY"/>
    <property type="match status" value="1"/>
</dbReference>
<evidence type="ECO:0000256" key="5">
    <source>
        <dbReference type="ARBA" id="ARBA00023012"/>
    </source>
</evidence>
<evidence type="ECO:0000256" key="2">
    <source>
        <dbReference type="ARBA" id="ARBA00012438"/>
    </source>
</evidence>
<reference evidence="11 12" key="1">
    <citation type="submission" date="2016-11" db="EMBL/GenBank/DDBJ databases">
        <authorList>
            <person name="Jaros S."/>
            <person name="Januszkiewicz K."/>
            <person name="Wedrychowicz H."/>
        </authorList>
    </citation>
    <scope>NUCLEOTIDE SEQUENCE [LARGE SCALE GENOMIC DNA]</scope>
    <source>
        <strain evidence="11 12">DSM 6191</strain>
    </source>
</reference>